<dbReference type="InParanoid" id="T0RZG5"/>
<dbReference type="EMBL" id="JH767149">
    <property type="protein sequence ID" value="EQC35792.1"/>
    <property type="molecule type" value="Genomic_DNA"/>
</dbReference>
<proteinExistence type="predicted"/>
<sequence>MEPSPSTMCSTDQGAVVGHFAIRSPTHEDSKLSDTLPLDDDDQDDDLPDFPDATSSSSSSSDETIIEDRLLKPMPVLAVCPMADAHTMLLDKPSMLGAVQINMPPLPLNMHSPPQNMILKRDPLAIRQQYWSQLGINLSVRDLERSTGRRRINREGIKVKLNDVHIKPKSKSFFKAFSRWVRNDSRDSDISEAAVEEAIATAESPMSSSSSDSEADATPPKESSIWMLQQGRLTPPRTSPLDAPTEKKQIKFNEEAVMYHIPLHRELSRRQRDAMWYTREEFISMVERNLDEMYDEMEREYEEQVKMEAAENDMMAAEEDYQRRVAVEIQKQTETLLQQQLRAAALLQQQAQLVKVAPRGSKEIRFKYLKHLGIHNN</sequence>
<dbReference type="OMA" id="GAVQINM"/>
<dbReference type="eggNOG" id="ENOG502QWC2">
    <property type="taxonomic scope" value="Eukaryota"/>
</dbReference>
<keyword evidence="3" id="KW-1185">Reference proteome</keyword>
<dbReference type="Proteomes" id="UP000030762">
    <property type="component" value="Unassembled WGS sequence"/>
</dbReference>
<evidence type="ECO:0000313" key="2">
    <source>
        <dbReference type="EMBL" id="EQC35792.1"/>
    </source>
</evidence>
<feature type="region of interest" description="Disordered" evidence="1">
    <location>
        <begin position="21"/>
        <end position="64"/>
    </location>
</feature>
<dbReference type="RefSeq" id="XP_008610554.1">
    <property type="nucleotide sequence ID" value="XM_008612332.1"/>
</dbReference>
<gene>
    <name evidence="2" type="ORF">SDRG_06551</name>
</gene>
<feature type="region of interest" description="Disordered" evidence="1">
    <location>
        <begin position="199"/>
        <end position="221"/>
    </location>
</feature>
<feature type="compositionally biased region" description="Acidic residues" evidence="1">
    <location>
        <begin position="37"/>
        <end position="49"/>
    </location>
</feature>
<feature type="compositionally biased region" description="Low complexity" evidence="1">
    <location>
        <begin position="50"/>
        <end position="61"/>
    </location>
</feature>
<feature type="compositionally biased region" description="Low complexity" evidence="1">
    <location>
        <begin position="199"/>
        <end position="218"/>
    </location>
</feature>
<evidence type="ECO:0000313" key="3">
    <source>
        <dbReference type="Proteomes" id="UP000030762"/>
    </source>
</evidence>
<accession>T0RZG5</accession>
<dbReference type="VEuPathDB" id="FungiDB:SDRG_06551"/>
<organism evidence="2 3">
    <name type="scientific">Saprolegnia diclina (strain VS20)</name>
    <dbReference type="NCBI Taxonomy" id="1156394"/>
    <lineage>
        <taxon>Eukaryota</taxon>
        <taxon>Sar</taxon>
        <taxon>Stramenopiles</taxon>
        <taxon>Oomycota</taxon>
        <taxon>Saprolegniomycetes</taxon>
        <taxon>Saprolegniales</taxon>
        <taxon>Saprolegniaceae</taxon>
        <taxon>Saprolegnia</taxon>
    </lineage>
</organism>
<name>T0RZG5_SAPDV</name>
<dbReference type="AlphaFoldDB" id="T0RZG5"/>
<dbReference type="GeneID" id="19947278"/>
<reference evidence="2 3" key="1">
    <citation type="submission" date="2012-04" db="EMBL/GenBank/DDBJ databases">
        <title>The Genome Sequence of Saprolegnia declina VS20.</title>
        <authorList>
            <consortium name="The Broad Institute Genome Sequencing Platform"/>
            <person name="Russ C."/>
            <person name="Nusbaum C."/>
            <person name="Tyler B."/>
            <person name="van West P."/>
            <person name="Dieguez-Uribeondo J."/>
            <person name="de Bruijn I."/>
            <person name="Tripathy S."/>
            <person name="Jiang R."/>
            <person name="Young S.K."/>
            <person name="Zeng Q."/>
            <person name="Gargeya S."/>
            <person name="Fitzgerald M."/>
            <person name="Haas B."/>
            <person name="Abouelleil A."/>
            <person name="Alvarado L."/>
            <person name="Arachchi H.M."/>
            <person name="Berlin A."/>
            <person name="Chapman S.B."/>
            <person name="Goldberg J."/>
            <person name="Griggs A."/>
            <person name="Gujja S."/>
            <person name="Hansen M."/>
            <person name="Howarth C."/>
            <person name="Imamovic A."/>
            <person name="Larimer J."/>
            <person name="McCowen C."/>
            <person name="Montmayeur A."/>
            <person name="Murphy C."/>
            <person name="Neiman D."/>
            <person name="Pearson M."/>
            <person name="Priest M."/>
            <person name="Roberts A."/>
            <person name="Saif S."/>
            <person name="Shea T."/>
            <person name="Sisk P."/>
            <person name="Sykes S."/>
            <person name="Wortman J."/>
            <person name="Nusbaum C."/>
            <person name="Birren B."/>
        </authorList>
    </citation>
    <scope>NUCLEOTIDE SEQUENCE [LARGE SCALE GENOMIC DNA]</scope>
    <source>
        <strain evidence="2 3">VS20</strain>
    </source>
</reference>
<evidence type="ECO:0000256" key="1">
    <source>
        <dbReference type="SAM" id="MobiDB-lite"/>
    </source>
</evidence>
<dbReference type="OrthoDB" id="77944at2759"/>
<protein>
    <submittedName>
        <fullName evidence="2">Uncharacterized protein</fullName>
    </submittedName>
</protein>